<accession>A0A9P4QHZ3</accession>
<proteinExistence type="predicted"/>
<gene>
    <name evidence="1" type="ORF">EJ04DRAFT_538829</name>
</gene>
<evidence type="ECO:0000313" key="2">
    <source>
        <dbReference type="Proteomes" id="UP000799444"/>
    </source>
</evidence>
<dbReference type="InterPro" id="IPR007497">
    <property type="entry name" value="SIMPL/DUF541"/>
</dbReference>
<evidence type="ECO:0000313" key="1">
    <source>
        <dbReference type="EMBL" id="KAF2727653.1"/>
    </source>
</evidence>
<dbReference type="Proteomes" id="UP000799444">
    <property type="component" value="Unassembled WGS sequence"/>
</dbReference>
<reference evidence="1" key="1">
    <citation type="journal article" date="2020" name="Stud. Mycol.">
        <title>101 Dothideomycetes genomes: a test case for predicting lifestyles and emergence of pathogens.</title>
        <authorList>
            <person name="Haridas S."/>
            <person name="Albert R."/>
            <person name="Binder M."/>
            <person name="Bloem J."/>
            <person name="Labutti K."/>
            <person name="Salamov A."/>
            <person name="Andreopoulos B."/>
            <person name="Baker S."/>
            <person name="Barry K."/>
            <person name="Bills G."/>
            <person name="Bluhm B."/>
            <person name="Cannon C."/>
            <person name="Castanera R."/>
            <person name="Culley D."/>
            <person name="Daum C."/>
            <person name="Ezra D."/>
            <person name="Gonzalez J."/>
            <person name="Henrissat B."/>
            <person name="Kuo A."/>
            <person name="Liang C."/>
            <person name="Lipzen A."/>
            <person name="Lutzoni F."/>
            <person name="Magnuson J."/>
            <person name="Mondo S."/>
            <person name="Nolan M."/>
            <person name="Ohm R."/>
            <person name="Pangilinan J."/>
            <person name="Park H.-J."/>
            <person name="Ramirez L."/>
            <person name="Alfaro M."/>
            <person name="Sun H."/>
            <person name="Tritt A."/>
            <person name="Yoshinaga Y."/>
            <person name="Zwiers L.-H."/>
            <person name="Turgeon B."/>
            <person name="Goodwin S."/>
            <person name="Spatafora J."/>
            <person name="Crous P."/>
            <person name="Grigoriev I."/>
        </authorList>
    </citation>
    <scope>NUCLEOTIDE SEQUENCE</scope>
    <source>
        <strain evidence="1">CBS 125425</strain>
    </source>
</reference>
<dbReference type="Pfam" id="PF04402">
    <property type="entry name" value="SIMPL"/>
    <property type="match status" value="1"/>
</dbReference>
<keyword evidence="2" id="KW-1185">Reference proteome</keyword>
<protein>
    <recommendedName>
        <fullName evidence="3">SIMPL domain-containing protein</fullName>
    </recommendedName>
</protein>
<name>A0A9P4QHZ3_9PLEO</name>
<sequence>MSSSQVLEIQVQGTGYNIRPAEPEATAVVAAATSVLHDEIMPYCPQDEEGRTLPDAAIAHYSMTTLDTTSNQQRRDREGTFYEPTYSARVELHIKFADFDVLNILATKFSAMDNIKIQRIEWKLTDATYEDIQTIARKAAAQSAIQKAYDYAETFAGVPAEDLKMRVIATELHNGKKRASSQMQETRVNQMPLRFKPEDMRLEARVHATFKVKQ</sequence>
<evidence type="ECO:0008006" key="3">
    <source>
        <dbReference type="Google" id="ProtNLM"/>
    </source>
</evidence>
<dbReference type="EMBL" id="ML996319">
    <property type="protein sequence ID" value="KAF2727653.1"/>
    <property type="molecule type" value="Genomic_DNA"/>
</dbReference>
<dbReference type="OrthoDB" id="3335918at2759"/>
<dbReference type="AlphaFoldDB" id="A0A9P4QHZ3"/>
<organism evidence="1 2">
    <name type="scientific">Polyplosphaeria fusca</name>
    <dbReference type="NCBI Taxonomy" id="682080"/>
    <lineage>
        <taxon>Eukaryota</taxon>
        <taxon>Fungi</taxon>
        <taxon>Dikarya</taxon>
        <taxon>Ascomycota</taxon>
        <taxon>Pezizomycotina</taxon>
        <taxon>Dothideomycetes</taxon>
        <taxon>Pleosporomycetidae</taxon>
        <taxon>Pleosporales</taxon>
        <taxon>Tetraplosphaeriaceae</taxon>
        <taxon>Polyplosphaeria</taxon>
    </lineage>
</organism>
<comment type="caution">
    <text evidence="1">The sequence shown here is derived from an EMBL/GenBank/DDBJ whole genome shotgun (WGS) entry which is preliminary data.</text>
</comment>